<organism evidence="1 2">
    <name type="scientific">Candidatus Oscillibacter excrementigallinarum</name>
    <dbReference type="NCBI Taxonomy" id="2838716"/>
    <lineage>
        <taxon>Bacteria</taxon>
        <taxon>Bacillati</taxon>
        <taxon>Bacillota</taxon>
        <taxon>Clostridia</taxon>
        <taxon>Eubacteriales</taxon>
        <taxon>Oscillospiraceae</taxon>
        <taxon>Oscillibacter</taxon>
    </lineage>
</organism>
<sequence length="45" mass="5118">MKDGKKQGRLPRREKPIPDVYPVLDTDLARDNVENDIPAADLEDL</sequence>
<accession>A0A9D2LH17</accession>
<proteinExistence type="predicted"/>
<dbReference type="Proteomes" id="UP000823824">
    <property type="component" value="Unassembled WGS sequence"/>
</dbReference>
<reference evidence="1" key="2">
    <citation type="submission" date="2021-04" db="EMBL/GenBank/DDBJ databases">
        <authorList>
            <person name="Gilroy R."/>
        </authorList>
    </citation>
    <scope>NUCLEOTIDE SEQUENCE</scope>
    <source>
        <strain evidence="1">ChiBcec18-1249</strain>
    </source>
</reference>
<name>A0A9D2LH17_9FIRM</name>
<dbReference type="AlphaFoldDB" id="A0A9D2LH17"/>
<protein>
    <submittedName>
        <fullName evidence="1">Uncharacterized protein</fullName>
    </submittedName>
</protein>
<dbReference type="EMBL" id="DWZJ01000010">
    <property type="protein sequence ID" value="HJB12348.1"/>
    <property type="molecule type" value="Genomic_DNA"/>
</dbReference>
<evidence type="ECO:0000313" key="2">
    <source>
        <dbReference type="Proteomes" id="UP000823824"/>
    </source>
</evidence>
<reference evidence="1" key="1">
    <citation type="journal article" date="2021" name="PeerJ">
        <title>Extensive microbial diversity within the chicken gut microbiome revealed by metagenomics and culture.</title>
        <authorList>
            <person name="Gilroy R."/>
            <person name="Ravi A."/>
            <person name="Getino M."/>
            <person name="Pursley I."/>
            <person name="Horton D.L."/>
            <person name="Alikhan N.F."/>
            <person name="Baker D."/>
            <person name="Gharbi K."/>
            <person name="Hall N."/>
            <person name="Watson M."/>
            <person name="Adriaenssens E.M."/>
            <person name="Foster-Nyarko E."/>
            <person name="Jarju S."/>
            <person name="Secka A."/>
            <person name="Antonio M."/>
            <person name="Oren A."/>
            <person name="Chaudhuri R.R."/>
            <person name="La Ragione R."/>
            <person name="Hildebrand F."/>
            <person name="Pallen M.J."/>
        </authorList>
    </citation>
    <scope>NUCLEOTIDE SEQUENCE</scope>
    <source>
        <strain evidence="1">ChiBcec18-1249</strain>
    </source>
</reference>
<evidence type="ECO:0000313" key="1">
    <source>
        <dbReference type="EMBL" id="HJB12348.1"/>
    </source>
</evidence>
<comment type="caution">
    <text evidence="1">The sequence shown here is derived from an EMBL/GenBank/DDBJ whole genome shotgun (WGS) entry which is preliminary data.</text>
</comment>
<gene>
    <name evidence="1" type="ORF">H9787_01390</name>
</gene>